<dbReference type="Proteomes" id="UP001152795">
    <property type="component" value="Unassembled WGS sequence"/>
</dbReference>
<keyword evidence="6" id="KW-0636">Prenylation</keyword>
<comment type="subcellular location">
    <subcellularLocation>
        <location evidence="7">Cell projection</location>
        <location evidence="7">Pseudopodium membrane</location>
    </subcellularLocation>
    <subcellularLocation>
        <location evidence="8">Endomembrane system</location>
        <topology evidence="8">Lipid-anchor</topology>
    </subcellularLocation>
</comment>
<gene>
    <name evidence="12" type="ORF">PACLA_8A028822</name>
</gene>
<dbReference type="AlphaFoldDB" id="A0A7D9EGU0"/>
<evidence type="ECO:0000256" key="10">
    <source>
        <dbReference type="ARBA" id="ARBA00055320"/>
    </source>
</evidence>
<comment type="function">
    <text evidence="10">The small GTPases Rab are key regulators of intracellular membrane trafficking, from the formation of transport vesicles to their fusion with membranes. Rabs cycle between an inactive GDP-bound form and an active GTP-bound form that is able to recruit to membranes different set of downstream effectors directly responsible for vesicle formation, movement, tethering and fusion. RAB25 regulates epithelial cell differentiation, proliferation and survival, thereby playing key roles in tumorigenesis. Promotes invasive migration of cells in which it functions to localize and maintain integrin alpha-V/beta-1 at the tips of extending pseudopodia. Involved in the regulation of epithelial morphogenesis through the control of CLDN4 expression and localization at tight junctions. May selectively regulate the apical recycling pathway. Together with MYO5B regulates transcytosis.</text>
</comment>
<keyword evidence="2" id="KW-0547">Nucleotide-binding</keyword>
<dbReference type="FunFam" id="3.40.50.300:FF:000067">
    <property type="entry name" value="ras-related protein RABA1f"/>
    <property type="match status" value="1"/>
</dbReference>
<comment type="caution">
    <text evidence="12">The sequence shown here is derived from an EMBL/GenBank/DDBJ whole genome shotgun (WGS) entry which is preliminary data.</text>
</comment>
<evidence type="ECO:0000256" key="2">
    <source>
        <dbReference type="ARBA" id="ARBA00022741"/>
    </source>
</evidence>
<dbReference type="GO" id="GO:0003924">
    <property type="term" value="F:GTPase activity"/>
    <property type="evidence" value="ECO:0007669"/>
    <property type="project" value="InterPro"/>
</dbReference>
<reference evidence="12" key="1">
    <citation type="submission" date="2020-04" db="EMBL/GenBank/DDBJ databases">
        <authorList>
            <person name="Alioto T."/>
            <person name="Alioto T."/>
            <person name="Gomez Garrido J."/>
        </authorList>
    </citation>
    <scope>NUCLEOTIDE SEQUENCE</scope>
    <source>
        <strain evidence="12">A484AB</strain>
    </source>
</reference>
<evidence type="ECO:0000256" key="9">
    <source>
        <dbReference type="ARBA" id="ARBA00039508"/>
    </source>
</evidence>
<dbReference type="EMBL" id="CACRXK020006200">
    <property type="protein sequence ID" value="CAB4008693.1"/>
    <property type="molecule type" value="Genomic_DNA"/>
</dbReference>
<evidence type="ECO:0000256" key="4">
    <source>
        <dbReference type="ARBA" id="ARBA00023136"/>
    </source>
</evidence>
<dbReference type="InterPro" id="IPR005225">
    <property type="entry name" value="Small_GTP-bd"/>
</dbReference>
<comment type="subunit">
    <text evidence="11">Interacts (GTP-bound form) with RAB11FIP1, RAB11FIP2, RAB11FIP3 and RAB11FIP4. Interacts (via the hypervariable C-terminal region) with ITGB1 (via the cytoplasmic region); the interaction is GTP-dependent. Interacts with ITGAV. Associates with the integrin alpha-V/beta-1 heterodimer. Interacts with VPS33B.</text>
</comment>
<dbReference type="Gene3D" id="3.40.50.300">
    <property type="entry name" value="P-loop containing nucleotide triphosphate hydrolases"/>
    <property type="match status" value="1"/>
</dbReference>
<proteinExistence type="inferred from homology"/>
<dbReference type="PANTHER" id="PTHR47979">
    <property type="entry name" value="DRAB11-RELATED"/>
    <property type="match status" value="1"/>
</dbReference>
<comment type="similarity">
    <text evidence="1">Belongs to the small GTPase superfamily. Rab family.</text>
</comment>
<dbReference type="Pfam" id="PF00071">
    <property type="entry name" value="Ras"/>
    <property type="match status" value="1"/>
</dbReference>
<dbReference type="GO" id="GO:0031260">
    <property type="term" value="C:pseudopodium membrane"/>
    <property type="evidence" value="ECO:0007669"/>
    <property type="project" value="UniProtKB-SubCell"/>
</dbReference>
<keyword evidence="13" id="KW-1185">Reference proteome</keyword>
<dbReference type="GO" id="GO:0005525">
    <property type="term" value="F:GTP binding"/>
    <property type="evidence" value="ECO:0007669"/>
    <property type="project" value="UniProtKB-KW"/>
</dbReference>
<dbReference type="PRINTS" id="PR00449">
    <property type="entry name" value="RASTRNSFRMNG"/>
</dbReference>
<protein>
    <recommendedName>
        <fullName evidence="9">Ras-related protein Rab-25</fullName>
    </recommendedName>
</protein>
<dbReference type="NCBIfam" id="TIGR00231">
    <property type="entry name" value="small_GTP"/>
    <property type="match status" value="1"/>
</dbReference>
<evidence type="ECO:0000256" key="1">
    <source>
        <dbReference type="ARBA" id="ARBA00006270"/>
    </source>
</evidence>
<evidence type="ECO:0000256" key="3">
    <source>
        <dbReference type="ARBA" id="ARBA00023134"/>
    </source>
</evidence>
<name>A0A7D9EGU0_PARCT</name>
<organism evidence="12 13">
    <name type="scientific">Paramuricea clavata</name>
    <name type="common">Red gorgonian</name>
    <name type="synonym">Violescent sea-whip</name>
    <dbReference type="NCBI Taxonomy" id="317549"/>
    <lineage>
        <taxon>Eukaryota</taxon>
        <taxon>Metazoa</taxon>
        <taxon>Cnidaria</taxon>
        <taxon>Anthozoa</taxon>
        <taxon>Octocorallia</taxon>
        <taxon>Malacalcyonacea</taxon>
        <taxon>Plexauridae</taxon>
        <taxon>Paramuricea</taxon>
    </lineage>
</organism>
<dbReference type="SMART" id="SM00174">
    <property type="entry name" value="RHO"/>
    <property type="match status" value="1"/>
</dbReference>
<evidence type="ECO:0000256" key="8">
    <source>
        <dbReference type="ARBA" id="ARBA00037868"/>
    </source>
</evidence>
<dbReference type="SMART" id="SM00173">
    <property type="entry name" value="RAS"/>
    <property type="match status" value="1"/>
</dbReference>
<evidence type="ECO:0000256" key="5">
    <source>
        <dbReference type="ARBA" id="ARBA00023288"/>
    </source>
</evidence>
<evidence type="ECO:0000256" key="6">
    <source>
        <dbReference type="ARBA" id="ARBA00023289"/>
    </source>
</evidence>
<keyword evidence="3" id="KW-0342">GTP-binding</keyword>
<accession>A0A7D9EGU0</accession>
<evidence type="ECO:0000313" key="12">
    <source>
        <dbReference type="EMBL" id="CAB4008693.1"/>
    </source>
</evidence>
<dbReference type="CDD" id="cd01868">
    <property type="entry name" value="Rab11_like"/>
    <property type="match status" value="1"/>
</dbReference>
<evidence type="ECO:0000313" key="13">
    <source>
        <dbReference type="Proteomes" id="UP001152795"/>
    </source>
</evidence>
<dbReference type="InterPro" id="IPR050209">
    <property type="entry name" value="Rab_GTPases_membrane_traffic"/>
</dbReference>
<dbReference type="InterPro" id="IPR001806">
    <property type="entry name" value="Small_GTPase"/>
</dbReference>
<keyword evidence="4" id="KW-0472">Membrane</keyword>
<dbReference type="PROSITE" id="PS51421">
    <property type="entry name" value="RAS"/>
    <property type="match status" value="1"/>
</dbReference>
<evidence type="ECO:0000256" key="7">
    <source>
        <dbReference type="ARBA" id="ARBA00037836"/>
    </source>
</evidence>
<dbReference type="GO" id="GO:0012505">
    <property type="term" value="C:endomembrane system"/>
    <property type="evidence" value="ECO:0007669"/>
    <property type="project" value="UniProtKB-SubCell"/>
</dbReference>
<dbReference type="InterPro" id="IPR027417">
    <property type="entry name" value="P-loop_NTPase"/>
</dbReference>
<dbReference type="SUPFAM" id="SSF52540">
    <property type="entry name" value="P-loop containing nucleoside triphosphate hydrolases"/>
    <property type="match status" value="1"/>
</dbReference>
<sequence>METEQRCDYFFKVVLIGDCGVGKTELLTRFTPNGFDFNDLESKCTMGIDFKIRSVQVDNKMIKGQFWDTAGQESYMSVTRQYFRYAAGALLVYNIAKRSTYEGVERWLKELRDHADSNIVIMLVGNECDPQHLREVPTDEAKAFAEKNSLSFIETSIVDSTNVEQAFQNILTEIYHIVSQKQISDTPSSNHPSNNVQTIYVAPTTDSDKKKVNCCNA</sequence>
<evidence type="ECO:0000256" key="11">
    <source>
        <dbReference type="ARBA" id="ARBA00064728"/>
    </source>
</evidence>
<dbReference type="OrthoDB" id="9989112at2759"/>
<dbReference type="SMART" id="SM00175">
    <property type="entry name" value="RAB"/>
    <property type="match status" value="1"/>
</dbReference>
<dbReference type="SMART" id="SM00176">
    <property type="entry name" value="RAN"/>
    <property type="match status" value="1"/>
</dbReference>
<dbReference type="PROSITE" id="PS51419">
    <property type="entry name" value="RAB"/>
    <property type="match status" value="1"/>
</dbReference>
<keyword evidence="5" id="KW-0449">Lipoprotein</keyword>